<protein>
    <submittedName>
        <fullName evidence="1">Uncharacterized protein</fullName>
    </submittedName>
</protein>
<name>A0A6J4LDI6_9BACT</name>
<dbReference type="AlphaFoldDB" id="A0A6J4LDI6"/>
<accession>A0A6J4LDI6</accession>
<gene>
    <name evidence="1" type="ORF">AVDCRST_MAG89-1904</name>
</gene>
<proteinExistence type="predicted"/>
<reference evidence="1" key="1">
    <citation type="submission" date="2020-02" db="EMBL/GenBank/DDBJ databases">
        <authorList>
            <person name="Meier V. D."/>
        </authorList>
    </citation>
    <scope>NUCLEOTIDE SEQUENCE</scope>
    <source>
        <strain evidence="1">AVDCRST_MAG89</strain>
    </source>
</reference>
<evidence type="ECO:0000313" key="1">
    <source>
        <dbReference type="EMBL" id="CAA9326029.1"/>
    </source>
</evidence>
<feature type="non-terminal residue" evidence="1">
    <location>
        <position position="1"/>
    </location>
</feature>
<organism evidence="1">
    <name type="scientific">uncultured Gemmatimonadota bacterium</name>
    <dbReference type="NCBI Taxonomy" id="203437"/>
    <lineage>
        <taxon>Bacteria</taxon>
        <taxon>Pseudomonadati</taxon>
        <taxon>Gemmatimonadota</taxon>
        <taxon>environmental samples</taxon>
    </lineage>
</organism>
<feature type="non-terminal residue" evidence="1">
    <location>
        <position position="63"/>
    </location>
</feature>
<dbReference type="EMBL" id="CADCTV010000404">
    <property type="protein sequence ID" value="CAA9326029.1"/>
    <property type="molecule type" value="Genomic_DNA"/>
</dbReference>
<sequence length="63" mass="6754">GRAPRPPRGVARAAWKAASRIRPERLPAVGRRWCRFASWSVGPSLPFPSACSARGVRGAQTGV</sequence>